<dbReference type="GO" id="GO:0009507">
    <property type="term" value="C:chloroplast"/>
    <property type="evidence" value="ECO:0007669"/>
    <property type="project" value="TreeGrafter"/>
</dbReference>
<keyword evidence="1" id="KW-0464">Manganese</keyword>
<keyword evidence="2" id="KW-0812">Transmembrane</keyword>
<accession>A0A5N5GU01</accession>
<keyword evidence="1" id="KW-0460">Magnesium</keyword>
<gene>
    <name evidence="3" type="ORF">D8674_023248</name>
</gene>
<name>A0A5N5GU01_9ROSA</name>
<organism evidence="3 4">
    <name type="scientific">Pyrus ussuriensis x Pyrus communis</name>
    <dbReference type="NCBI Taxonomy" id="2448454"/>
    <lineage>
        <taxon>Eukaryota</taxon>
        <taxon>Viridiplantae</taxon>
        <taxon>Streptophyta</taxon>
        <taxon>Embryophyta</taxon>
        <taxon>Tracheophyta</taxon>
        <taxon>Spermatophyta</taxon>
        <taxon>Magnoliopsida</taxon>
        <taxon>eudicotyledons</taxon>
        <taxon>Gunneridae</taxon>
        <taxon>Pentapetalae</taxon>
        <taxon>rosids</taxon>
        <taxon>fabids</taxon>
        <taxon>Rosales</taxon>
        <taxon>Rosaceae</taxon>
        <taxon>Amygdaloideae</taxon>
        <taxon>Maleae</taxon>
        <taxon>Pyrus</taxon>
    </lineage>
</organism>
<dbReference type="GO" id="GO:0046872">
    <property type="term" value="F:metal ion binding"/>
    <property type="evidence" value="ECO:0007669"/>
    <property type="project" value="UniProtKB-UniRule"/>
</dbReference>
<evidence type="ECO:0000256" key="2">
    <source>
        <dbReference type="SAM" id="Phobius"/>
    </source>
</evidence>
<feature type="transmembrane region" description="Helical" evidence="2">
    <location>
        <begin position="28"/>
        <end position="52"/>
    </location>
</feature>
<evidence type="ECO:0000256" key="1">
    <source>
        <dbReference type="RuleBase" id="RU366020"/>
    </source>
</evidence>
<dbReference type="PANTHER" id="PTHR12320">
    <property type="entry name" value="PROTEIN PHOSPHATASE 2C"/>
    <property type="match status" value="1"/>
</dbReference>
<dbReference type="EC" id="3.1.3.16" evidence="1"/>
<reference evidence="3 4" key="1">
    <citation type="submission" date="2019-09" db="EMBL/GenBank/DDBJ databases">
        <authorList>
            <person name="Ou C."/>
        </authorList>
    </citation>
    <scope>NUCLEOTIDE SEQUENCE [LARGE SCALE GENOMIC DNA]</scope>
    <source>
        <strain evidence="3">S2</strain>
        <tissue evidence="3">Leaf</tissue>
    </source>
</reference>
<keyword evidence="1" id="KW-0378">Hydrolase</keyword>
<keyword evidence="2" id="KW-0472">Membrane</keyword>
<comment type="catalytic activity">
    <reaction evidence="1">
        <text>O-phospho-L-threonyl-[protein] + H2O = L-threonyl-[protein] + phosphate</text>
        <dbReference type="Rhea" id="RHEA:47004"/>
        <dbReference type="Rhea" id="RHEA-COMP:11060"/>
        <dbReference type="Rhea" id="RHEA-COMP:11605"/>
        <dbReference type="ChEBI" id="CHEBI:15377"/>
        <dbReference type="ChEBI" id="CHEBI:30013"/>
        <dbReference type="ChEBI" id="CHEBI:43474"/>
        <dbReference type="ChEBI" id="CHEBI:61977"/>
        <dbReference type="EC" id="3.1.3.16"/>
    </reaction>
</comment>
<evidence type="ECO:0000313" key="4">
    <source>
        <dbReference type="Proteomes" id="UP000327157"/>
    </source>
</evidence>
<comment type="catalytic activity">
    <reaction evidence="1">
        <text>O-phospho-L-seryl-[protein] + H2O = L-seryl-[protein] + phosphate</text>
        <dbReference type="Rhea" id="RHEA:20629"/>
        <dbReference type="Rhea" id="RHEA-COMP:9863"/>
        <dbReference type="Rhea" id="RHEA-COMP:11604"/>
        <dbReference type="ChEBI" id="CHEBI:15377"/>
        <dbReference type="ChEBI" id="CHEBI:29999"/>
        <dbReference type="ChEBI" id="CHEBI:43474"/>
        <dbReference type="ChEBI" id="CHEBI:83421"/>
        <dbReference type="EC" id="3.1.3.16"/>
    </reaction>
</comment>
<comment type="cofactor">
    <cofactor evidence="1">
        <name>Mg(2+)</name>
        <dbReference type="ChEBI" id="CHEBI:18420"/>
    </cofactor>
</comment>
<keyword evidence="1" id="KW-0479">Metal-binding</keyword>
<dbReference type="InterPro" id="IPR039123">
    <property type="entry name" value="PPTC7"/>
</dbReference>
<keyword evidence="2" id="KW-1133">Transmembrane helix</keyword>
<reference evidence="3 4" key="3">
    <citation type="submission" date="2019-11" db="EMBL/GenBank/DDBJ databases">
        <title>A de novo genome assembly of a pear dwarfing rootstock.</title>
        <authorList>
            <person name="Wang F."/>
            <person name="Wang J."/>
            <person name="Li S."/>
            <person name="Zhang Y."/>
            <person name="Fang M."/>
            <person name="Ma L."/>
            <person name="Zhao Y."/>
            <person name="Jiang S."/>
        </authorList>
    </citation>
    <scope>NUCLEOTIDE SEQUENCE [LARGE SCALE GENOMIC DNA]</scope>
    <source>
        <strain evidence="3">S2</strain>
        <tissue evidence="3">Leaf</tissue>
    </source>
</reference>
<sequence>MGIGRDKILDVEKGGEDAFFVSSYNGGVLAIADGVSAYGAYVGLLIYPMTFYDSKKNKKSREIWFKKLQGHIIHLLISEDVDPSLFPKELMANVSNLVGDEKVNNNPQILIGKAHAYTVVTP</sequence>
<keyword evidence="1" id="KW-0904">Protein phosphatase</keyword>
<protein>
    <recommendedName>
        <fullName evidence="1">Protein phosphatase</fullName>
        <ecNumber evidence="1">3.1.3.16</ecNumber>
    </recommendedName>
</protein>
<comment type="similarity">
    <text evidence="1">Belongs to the PP2C family.</text>
</comment>
<dbReference type="OrthoDB" id="60843at2759"/>
<dbReference type="EMBL" id="SMOL01000402">
    <property type="protein sequence ID" value="KAB2616660.1"/>
    <property type="molecule type" value="Genomic_DNA"/>
</dbReference>
<keyword evidence="4" id="KW-1185">Reference proteome</keyword>
<comment type="caution">
    <text evidence="3">The sequence shown here is derived from an EMBL/GenBank/DDBJ whole genome shotgun (WGS) entry which is preliminary data.</text>
</comment>
<proteinExistence type="inferred from homology"/>
<evidence type="ECO:0000313" key="3">
    <source>
        <dbReference type="EMBL" id="KAB2616660.1"/>
    </source>
</evidence>
<reference evidence="4" key="2">
    <citation type="submission" date="2019-10" db="EMBL/GenBank/DDBJ databases">
        <title>A de novo genome assembly of a pear dwarfing rootstock.</title>
        <authorList>
            <person name="Wang F."/>
            <person name="Wang J."/>
            <person name="Li S."/>
            <person name="Zhang Y."/>
            <person name="Fang M."/>
            <person name="Ma L."/>
            <person name="Zhao Y."/>
            <person name="Jiang S."/>
        </authorList>
    </citation>
    <scope>NUCLEOTIDE SEQUENCE [LARGE SCALE GENOMIC DNA]</scope>
</reference>
<dbReference type="PANTHER" id="PTHR12320:SF60">
    <property type="entry name" value="PROTEIN PHOSPHATASE 2C 26-RELATED"/>
    <property type="match status" value="1"/>
</dbReference>
<dbReference type="AlphaFoldDB" id="A0A5N5GU01"/>
<dbReference type="Proteomes" id="UP000327157">
    <property type="component" value="Chromosome 3"/>
</dbReference>
<comment type="cofactor">
    <cofactor evidence="1">
        <name>Mn(2+)</name>
        <dbReference type="ChEBI" id="CHEBI:29035"/>
    </cofactor>
</comment>
<dbReference type="GO" id="GO:0004722">
    <property type="term" value="F:protein serine/threonine phosphatase activity"/>
    <property type="evidence" value="ECO:0007669"/>
    <property type="project" value="UniProtKB-EC"/>
</dbReference>